<dbReference type="Proteomes" id="UP000694544">
    <property type="component" value="Unplaced"/>
</dbReference>
<dbReference type="Ensembl" id="ENSMMST00000009481.1">
    <property type="protein sequence ID" value="ENSMMSP00000008551.1"/>
    <property type="gene ID" value="ENSMMSG00000006629.1"/>
</dbReference>
<dbReference type="InterPro" id="IPR040005">
    <property type="entry name" value="Polr1has"/>
</dbReference>
<dbReference type="GeneTree" id="ENSGT00390000016534"/>
<organism evidence="1 2">
    <name type="scientific">Moschus moschiferus</name>
    <name type="common">Siberian musk deer</name>
    <name type="synonym">Moschus sibiricus</name>
    <dbReference type="NCBI Taxonomy" id="68415"/>
    <lineage>
        <taxon>Eukaryota</taxon>
        <taxon>Metazoa</taxon>
        <taxon>Chordata</taxon>
        <taxon>Craniata</taxon>
        <taxon>Vertebrata</taxon>
        <taxon>Euteleostomi</taxon>
        <taxon>Mammalia</taxon>
        <taxon>Eutheria</taxon>
        <taxon>Laurasiatheria</taxon>
        <taxon>Artiodactyla</taxon>
        <taxon>Ruminantia</taxon>
        <taxon>Pecora</taxon>
        <taxon>Moschidae</taxon>
        <taxon>Moschus</taxon>
    </lineage>
</organism>
<protein>
    <submittedName>
        <fullName evidence="1">Uncharacterized protein</fullName>
    </submittedName>
</protein>
<proteinExistence type="predicted"/>
<evidence type="ECO:0000313" key="1">
    <source>
        <dbReference type="Ensembl" id="ENSMMSP00000008551.1"/>
    </source>
</evidence>
<sequence length="220" mass="26362">MQTHLGVMEVNPCYSKVNERPWSFLPPPPLPPCLERQKRYYLLPEREMKHIERYIHRGEQVREFKSKTFKQLPQHSSEIKFPRIVPEEHGIQNTQRRKQVYKREQMQIKDHQERMLRGRELVEQKLKEGILRKDQSQPPAREKCESIKSIKKEIKEYESVTAYPLFQPCNSSQIKVNVLMEKSQNREENNTITKPLQRRFLTMPPFLRSQIGKIKDLVLS</sequence>
<reference evidence="1" key="1">
    <citation type="submission" date="2025-08" db="UniProtKB">
        <authorList>
            <consortium name="Ensembl"/>
        </authorList>
    </citation>
    <scope>IDENTIFICATION</scope>
</reference>
<dbReference type="PANTHER" id="PTHR41403:SF3">
    <property type="entry name" value="ZNRD1 ANTISENSE RNA 1-RELATED"/>
    <property type="match status" value="1"/>
</dbReference>
<evidence type="ECO:0000313" key="2">
    <source>
        <dbReference type="Proteomes" id="UP000694544"/>
    </source>
</evidence>
<name>A0A8C6D0A1_MOSMO</name>
<dbReference type="AlphaFoldDB" id="A0A8C6D0A1"/>
<dbReference type="PANTHER" id="PTHR41403">
    <property type="entry name" value="RCG43477-RELATED"/>
    <property type="match status" value="1"/>
</dbReference>
<keyword evidence="2" id="KW-1185">Reference proteome</keyword>
<reference evidence="1" key="2">
    <citation type="submission" date="2025-09" db="UniProtKB">
        <authorList>
            <consortium name="Ensembl"/>
        </authorList>
    </citation>
    <scope>IDENTIFICATION</scope>
</reference>
<accession>A0A8C6D0A1</accession>